<reference evidence="2" key="1">
    <citation type="submission" date="2015-07" db="EMBL/GenBank/DDBJ databases">
        <title>Transcriptome Assembly of Anthurium amnicola.</title>
        <authorList>
            <person name="Suzuki J."/>
        </authorList>
    </citation>
    <scope>NUCLEOTIDE SEQUENCE</scope>
</reference>
<evidence type="ECO:0000256" key="1">
    <source>
        <dbReference type="SAM" id="MobiDB-lite"/>
    </source>
</evidence>
<feature type="compositionally biased region" description="Low complexity" evidence="1">
    <location>
        <begin position="347"/>
        <end position="356"/>
    </location>
</feature>
<evidence type="ECO:0000313" key="2">
    <source>
        <dbReference type="EMBL" id="JAT45451.1"/>
    </source>
</evidence>
<dbReference type="AlphaFoldDB" id="A0A1D1XSS9"/>
<feature type="region of interest" description="Disordered" evidence="1">
    <location>
        <begin position="77"/>
        <end position="127"/>
    </location>
</feature>
<sequence>CVCVCVCVKWKPQTHPPILPLPSDIPHLGFFRVTSLVALGRTPTHKSANCHGDQAPGPAKDPLVLPHDRWWRRRRQHLALPPSRPTRGHLHPHREADRAGRQGGGVPPGGERVGGDERPPQAPGVPLRRLHHRAEGAGAGRVGGAAARPRLLPPAPPLLPVRPLLRHPRLLLRPRRLGLPRREAPRPPAAALRRPQDALRGAPDQALRRFRRAGEGDPGRGRRRRVGWRWWREGLHHGGAGEGLPAAGGGVEGAAVEAQAGDDKGVFVGEEEGNPPGPPRHQTAQEEGTPAGRSPGPRPEATVAEEAEETGEAAAEAEETGEAAAEATQEKTQAQGSTDRFPGPRPEAAAAATAATEETEARGSTNRFPRPRPEARTAAEAAEEERKEEGLQQFQASEFSKQQQEQGEEGGRNTLTGSSSF</sequence>
<name>A0A1D1XSS9_9ARAE</name>
<feature type="compositionally biased region" description="Acidic residues" evidence="1">
    <location>
        <begin position="303"/>
        <end position="321"/>
    </location>
</feature>
<feature type="region of interest" description="Disordered" evidence="1">
    <location>
        <begin position="266"/>
        <end position="421"/>
    </location>
</feature>
<gene>
    <name evidence="2" type="ORF">g.61254</name>
</gene>
<protein>
    <submittedName>
        <fullName evidence="2">Uncharacterized protein</fullName>
    </submittedName>
</protein>
<feature type="region of interest" description="Disordered" evidence="1">
    <location>
        <begin position="176"/>
        <end position="223"/>
    </location>
</feature>
<organism evidence="2">
    <name type="scientific">Anthurium amnicola</name>
    <dbReference type="NCBI Taxonomy" id="1678845"/>
    <lineage>
        <taxon>Eukaryota</taxon>
        <taxon>Viridiplantae</taxon>
        <taxon>Streptophyta</taxon>
        <taxon>Embryophyta</taxon>
        <taxon>Tracheophyta</taxon>
        <taxon>Spermatophyta</taxon>
        <taxon>Magnoliopsida</taxon>
        <taxon>Liliopsida</taxon>
        <taxon>Araceae</taxon>
        <taxon>Pothoideae</taxon>
        <taxon>Potheae</taxon>
        <taxon>Anthurium</taxon>
    </lineage>
</organism>
<proteinExistence type="predicted"/>
<feature type="region of interest" description="Disordered" evidence="1">
    <location>
        <begin position="137"/>
        <end position="156"/>
    </location>
</feature>
<feature type="compositionally biased region" description="Low complexity" evidence="1">
    <location>
        <begin position="322"/>
        <end position="336"/>
    </location>
</feature>
<feature type="non-terminal residue" evidence="2">
    <location>
        <position position="1"/>
    </location>
</feature>
<dbReference type="EMBL" id="GDJX01022485">
    <property type="protein sequence ID" value="JAT45451.1"/>
    <property type="molecule type" value="Transcribed_RNA"/>
</dbReference>
<accession>A0A1D1XSS9</accession>
<feature type="compositionally biased region" description="Gly residues" evidence="1">
    <location>
        <begin position="101"/>
        <end position="112"/>
    </location>
</feature>
<feature type="compositionally biased region" description="Polar residues" evidence="1">
    <location>
        <begin position="392"/>
        <end position="401"/>
    </location>
</feature>